<protein>
    <submittedName>
        <fullName evidence="3">AsmA family protein</fullName>
    </submittedName>
</protein>
<dbReference type="RefSeq" id="WP_186977300.1">
    <property type="nucleotide sequence ID" value="NZ_JACOOH010000007.1"/>
</dbReference>
<dbReference type="Proteomes" id="UP000646484">
    <property type="component" value="Unassembled WGS sequence"/>
</dbReference>
<dbReference type="InterPro" id="IPR007844">
    <property type="entry name" value="AsmA"/>
</dbReference>
<comment type="caution">
    <text evidence="3">The sequence shown here is derived from an EMBL/GenBank/DDBJ whole genome shotgun (WGS) entry which is preliminary data.</text>
</comment>
<dbReference type="Pfam" id="PF05170">
    <property type="entry name" value="AsmA"/>
    <property type="match status" value="1"/>
</dbReference>
<keyword evidence="1" id="KW-0472">Membrane</keyword>
<feature type="domain" description="AsmA" evidence="2">
    <location>
        <begin position="1"/>
        <end position="195"/>
    </location>
</feature>
<sequence length="1024" mass="114804">MWRFLKYFLITVLVIVVLVCTAVGIVLNFIFTPEKLTPVVERTANELLDAEVHFDSIELTFFSTFPNFGLEIRNGSVVTKVFQDTINGENVYSKTDSLMSFERCLLTINPMVYLAKKDIVVKELRIEKPRIYAYINSDGIPAWNVMRSESADTLSVESDTESEKLFEGIDIKNIRVEDGYLVFDDRANRLYARAEGFGLKIDGDFTGRKANLQLGMKAKNVLLWQEGDLLVKRLAFGVQTGMHVDRDSLLYTLDRAVMNVNGIKFGVGGQLRGDTVRRQLVVDLTFGVKIPSLKTILDLVPETILKRDDRVEVAGEVSCKGTLKGIYGKDRVPVLEARFRVRDGAAKYAGMPYALEKLDVDMEGLIDLQKEQASYVKLNRLRVKGTDVDVDIEGRVDELITNPKVDAKVKADVNFSILPKIFPLEEGVTMKGSLSAALRTHILLADVKNKNYGKLDIRGGCRLRDVLLASEKDSLSLRSKSVGLGFGTNMEDTTIMQGKNLLNGIFGFDSVDIKWKEALVFHMDTSYVKVKTSPLRDTSAVASMSADVKFGWIDLTVGDSVRFRMGNSKASVALAPSPENKKLPLVKARVDMDSLRIRAKGNRLRLAFAGFDLSAVPGKKDERPWNVEGIIGFKDMRVYTPLFPLRMRMPGTKITLKPGHVKLNGARLRMGKSDLLLTGEVYNLAGAFLRQEELEAKLKVKSKMIDCNQLMKAMEVGEANRANMKWGMDEELSEDELSDVDLAADSTYVADSTMSVFVVPQGIDFTFETDINRVLYGKLVLDSIHGEVNMKNQCIELSDLRMRSMAADVRTSMLYRASSPERAYAGFDLQLDDIHVGALIDFMPSLDSIVPMLRSFDGLVDFHMAAETEMDSSMMIDIPTLRAVAHIDGQDLVLMDGETFAEISKMMMFKNKERNLIDSVSVDFAIRNSTIEIFPFMVEMDRYKVAVGGEHKIDMTFNYHISVLKSPVPFKLGVDILGSMEKMKFKITKAKYKNLFIPSRRAKVDSAQINVRNRIQEILQAARK</sequence>
<evidence type="ECO:0000256" key="1">
    <source>
        <dbReference type="SAM" id="Phobius"/>
    </source>
</evidence>
<name>A0ABR7D4U9_9BACT</name>
<gene>
    <name evidence="3" type="ORF">H8S64_15700</name>
</gene>
<dbReference type="InterPro" id="IPR052894">
    <property type="entry name" value="AsmA-related"/>
</dbReference>
<reference evidence="3 4" key="1">
    <citation type="submission" date="2020-08" db="EMBL/GenBank/DDBJ databases">
        <title>Genome public.</title>
        <authorList>
            <person name="Liu C."/>
            <person name="Sun Q."/>
        </authorList>
    </citation>
    <scope>NUCLEOTIDE SEQUENCE [LARGE SCALE GENOMIC DNA]</scope>
    <source>
        <strain evidence="3 4">NSJ-56</strain>
    </source>
</reference>
<evidence type="ECO:0000259" key="2">
    <source>
        <dbReference type="Pfam" id="PF05170"/>
    </source>
</evidence>
<evidence type="ECO:0000313" key="3">
    <source>
        <dbReference type="EMBL" id="MBC5622540.1"/>
    </source>
</evidence>
<keyword evidence="1" id="KW-1133">Transmembrane helix</keyword>
<proteinExistence type="predicted"/>
<accession>A0ABR7D4U9</accession>
<keyword evidence="1" id="KW-0812">Transmembrane</keyword>
<feature type="transmembrane region" description="Helical" evidence="1">
    <location>
        <begin position="7"/>
        <end position="31"/>
    </location>
</feature>
<organism evidence="3 4">
    <name type="scientific">Butyricimonas hominis</name>
    <dbReference type="NCBI Taxonomy" id="2763032"/>
    <lineage>
        <taxon>Bacteria</taxon>
        <taxon>Pseudomonadati</taxon>
        <taxon>Bacteroidota</taxon>
        <taxon>Bacteroidia</taxon>
        <taxon>Bacteroidales</taxon>
        <taxon>Odoribacteraceae</taxon>
        <taxon>Butyricimonas</taxon>
    </lineage>
</organism>
<keyword evidence="4" id="KW-1185">Reference proteome</keyword>
<dbReference type="EMBL" id="JACOOH010000007">
    <property type="protein sequence ID" value="MBC5622540.1"/>
    <property type="molecule type" value="Genomic_DNA"/>
</dbReference>
<evidence type="ECO:0000313" key="4">
    <source>
        <dbReference type="Proteomes" id="UP000646484"/>
    </source>
</evidence>
<dbReference type="PANTHER" id="PTHR30441">
    <property type="entry name" value="DUF748 DOMAIN-CONTAINING PROTEIN"/>
    <property type="match status" value="1"/>
</dbReference>
<dbReference type="PANTHER" id="PTHR30441:SF8">
    <property type="entry name" value="DUF748 DOMAIN-CONTAINING PROTEIN"/>
    <property type="match status" value="1"/>
</dbReference>